<keyword evidence="9" id="KW-1185">Reference proteome</keyword>
<proteinExistence type="predicted"/>
<feature type="transmembrane region" description="Helical" evidence="6">
    <location>
        <begin position="211"/>
        <end position="237"/>
    </location>
</feature>
<evidence type="ECO:0000313" key="8">
    <source>
        <dbReference type="EMBL" id="MDA2809288.1"/>
    </source>
</evidence>
<reference evidence="8 9" key="1">
    <citation type="submission" date="2023-01" db="EMBL/GenBank/DDBJ databases">
        <title>Draft genome sequence of Nocardiopsis sp. RSe5-2 isolated from halophytes.</title>
        <authorList>
            <person name="Duangmal K."/>
            <person name="Chantavorakit T."/>
        </authorList>
    </citation>
    <scope>NUCLEOTIDE SEQUENCE [LARGE SCALE GENOMIC DNA]</scope>
    <source>
        <strain evidence="8 9">RSe5-2</strain>
    </source>
</reference>
<feature type="domain" description="Type II secretion system protein GspF" evidence="7">
    <location>
        <begin position="79"/>
        <end position="200"/>
    </location>
</feature>
<dbReference type="InterPro" id="IPR042094">
    <property type="entry name" value="T2SS_GspF_sf"/>
</dbReference>
<keyword evidence="3 6" id="KW-0812">Transmembrane</keyword>
<organism evidence="8 9">
    <name type="scientific">Nocardiopsis endophytica</name>
    <dbReference type="NCBI Taxonomy" id="3018445"/>
    <lineage>
        <taxon>Bacteria</taxon>
        <taxon>Bacillati</taxon>
        <taxon>Actinomycetota</taxon>
        <taxon>Actinomycetes</taxon>
        <taxon>Streptosporangiales</taxon>
        <taxon>Nocardiopsidaceae</taxon>
        <taxon>Nocardiopsis</taxon>
    </lineage>
</organism>
<dbReference type="Pfam" id="PF00482">
    <property type="entry name" value="T2SSF"/>
    <property type="match status" value="1"/>
</dbReference>
<dbReference type="PANTHER" id="PTHR35007:SF4">
    <property type="entry name" value="CONSERVED TRANSMEMBRANE PROTEIN-RELATED"/>
    <property type="match status" value="1"/>
</dbReference>
<name>A0ABT4TX72_9ACTN</name>
<evidence type="ECO:0000313" key="9">
    <source>
        <dbReference type="Proteomes" id="UP001527866"/>
    </source>
</evidence>
<feature type="transmembrane region" description="Helical" evidence="6">
    <location>
        <begin position="183"/>
        <end position="205"/>
    </location>
</feature>
<keyword evidence="2" id="KW-1003">Cell membrane</keyword>
<evidence type="ECO:0000256" key="5">
    <source>
        <dbReference type="ARBA" id="ARBA00023136"/>
    </source>
</evidence>
<feature type="transmembrane region" description="Helical" evidence="6">
    <location>
        <begin position="6"/>
        <end position="27"/>
    </location>
</feature>
<evidence type="ECO:0000256" key="3">
    <source>
        <dbReference type="ARBA" id="ARBA00022692"/>
    </source>
</evidence>
<evidence type="ECO:0000259" key="7">
    <source>
        <dbReference type="Pfam" id="PF00482"/>
    </source>
</evidence>
<evidence type="ECO:0000256" key="4">
    <source>
        <dbReference type="ARBA" id="ARBA00022989"/>
    </source>
</evidence>
<dbReference type="InterPro" id="IPR018076">
    <property type="entry name" value="T2SS_GspF_dom"/>
</dbReference>
<comment type="caution">
    <text evidence="8">The sequence shown here is derived from an EMBL/GenBank/DDBJ whole genome shotgun (WGS) entry which is preliminary data.</text>
</comment>
<sequence>MDGLPLVEVGVGLMVLGSAGAVAMALVPSPAHVRLMAVLHTPGDGPRPHASALRLLRALIDRLLGRARAHGRETAIAVCRAFASELRAGRPPTAALERSAAEAVEAGADALAPVAAAARSGADPAEALRRAGTAPGMAGLSHLAACWAVASRSGAGLAEVSERLAASLSQEEERRRELTAQLAGPRTTAVLLAILPAAGLGLSAAMGTGPIVFLFTTPVGLACLAGGVLLDALGLWWTNGMVRKAVSALEGE</sequence>
<dbReference type="PANTHER" id="PTHR35007">
    <property type="entry name" value="INTEGRAL MEMBRANE PROTEIN-RELATED"/>
    <property type="match status" value="1"/>
</dbReference>
<dbReference type="EMBL" id="JAQFWQ010000003">
    <property type="protein sequence ID" value="MDA2809288.1"/>
    <property type="molecule type" value="Genomic_DNA"/>
</dbReference>
<dbReference type="Proteomes" id="UP001527866">
    <property type="component" value="Unassembled WGS sequence"/>
</dbReference>
<accession>A0ABT4TX72</accession>
<evidence type="ECO:0000256" key="2">
    <source>
        <dbReference type="ARBA" id="ARBA00022475"/>
    </source>
</evidence>
<gene>
    <name evidence="8" type="ORF">O4J56_01440</name>
</gene>
<keyword evidence="5 6" id="KW-0472">Membrane</keyword>
<keyword evidence="4 6" id="KW-1133">Transmembrane helix</keyword>
<comment type="subcellular location">
    <subcellularLocation>
        <location evidence="1">Cell membrane</location>
        <topology evidence="1">Multi-pass membrane protein</topology>
    </subcellularLocation>
</comment>
<evidence type="ECO:0000256" key="6">
    <source>
        <dbReference type="SAM" id="Phobius"/>
    </source>
</evidence>
<evidence type="ECO:0000256" key="1">
    <source>
        <dbReference type="ARBA" id="ARBA00004651"/>
    </source>
</evidence>
<protein>
    <submittedName>
        <fullName evidence="8">Type II secretion system F family protein</fullName>
    </submittedName>
</protein>
<dbReference type="Gene3D" id="1.20.81.30">
    <property type="entry name" value="Type II secretion system (T2SS), domain F"/>
    <property type="match status" value="1"/>
</dbReference>